<accession>A0A0F9R3U6</accession>
<reference evidence="5" key="1">
    <citation type="journal article" date="2015" name="Nature">
        <title>Complex archaea that bridge the gap between prokaryotes and eukaryotes.</title>
        <authorList>
            <person name="Spang A."/>
            <person name="Saw J.H."/>
            <person name="Jorgensen S.L."/>
            <person name="Zaremba-Niedzwiedzka K."/>
            <person name="Martijn J."/>
            <person name="Lind A.E."/>
            <person name="van Eijk R."/>
            <person name="Schleper C."/>
            <person name="Guy L."/>
            <person name="Ettema T.J."/>
        </authorList>
    </citation>
    <scope>NUCLEOTIDE SEQUENCE</scope>
</reference>
<sequence>MQIDKNQRQFSESLKFAIDSAQVDNNGDIVAVGFATKEGVNLKNIDVPTFSYSWDGAFEHFKDMVLAYHRDDVSSVGKIESYEIVDGVGLKVRVRFFGDNDALFLRAIKERTLNGLSIGYDVLEFHEEADDHVFVFDKIKIFEISVVHIGANPEAVFAIVDSLRTNETETNKRTFAIHKENQMSKDFEKQLDEFQPVLDELKSKVGDLQDNEKAREKLYVEMSDVLGKFNKGEVDESTMKTIVSKIQPMITEVNDKVNQGRAIAQVENDRIHIPTRDILSLAKSYTKDLDAQDYLIFNTPVDYKGMKDGERLARLRNMKDALYAWRVQFRAQNRDLGEIYNSDFYKSFVNETRAFSPELADAMAIGNTGFGAEWNPERWSSEMQDLVRAQGTWLNRLPFFDKIDKLPYLASTGKSYKGGEPTTDNPDRYKITNFGTGVTTPAYVDHRAAMVCSDLFTERSIVPAVARIRSELANSLVDGRSRGFLNGDLNATGLGNAFDTGRNWVAVDLETAHNSLRKYVFSTNTAVVRTAASEGVLALIDVRAATQLMGKKGIRKQDLIIIAPVQLDSSLIGVFDSAGVQGTVRTILDGQQPPIYGMTVYIDGEYPTDLNDTGVYDGSTTDREALLIVHTPSWGFFQERPLTLEMDKDIITGQWQFVGSAMWDIQQIVADPSGDYAAGGIEFL</sequence>
<dbReference type="EMBL" id="LAZR01003288">
    <property type="protein sequence ID" value="KKN19941.1"/>
    <property type="molecule type" value="Genomic_DNA"/>
</dbReference>
<dbReference type="GO" id="GO:0006508">
    <property type="term" value="P:proteolysis"/>
    <property type="evidence" value="ECO:0007669"/>
    <property type="project" value="UniProtKB-KW"/>
</dbReference>
<dbReference type="GO" id="GO:0008233">
    <property type="term" value="F:peptidase activity"/>
    <property type="evidence" value="ECO:0007669"/>
    <property type="project" value="UniProtKB-KW"/>
</dbReference>
<comment type="caution">
    <text evidence="5">The sequence shown here is derived from an EMBL/GenBank/DDBJ whole genome shotgun (WGS) entry which is preliminary data.</text>
</comment>
<keyword evidence="2" id="KW-0645">Protease</keyword>
<evidence type="ECO:0000256" key="2">
    <source>
        <dbReference type="ARBA" id="ARBA00022670"/>
    </source>
</evidence>
<evidence type="ECO:0000259" key="4">
    <source>
        <dbReference type="Pfam" id="PF04586"/>
    </source>
</evidence>
<dbReference type="AlphaFoldDB" id="A0A0F9R3U6"/>
<evidence type="ECO:0000313" key="5">
    <source>
        <dbReference type="EMBL" id="KKN19941.1"/>
    </source>
</evidence>
<gene>
    <name evidence="5" type="ORF">LCGC14_0940700</name>
</gene>
<keyword evidence="3" id="KW-0378">Hydrolase</keyword>
<name>A0A0F9R3U6_9ZZZZ</name>
<organism evidence="5">
    <name type="scientific">marine sediment metagenome</name>
    <dbReference type="NCBI Taxonomy" id="412755"/>
    <lineage>
        <taxon>unclassified sequences</taxon>
        <taxon>metagenomes</taxon>
        <taxon>ecological metagenomes</taxon>
    </lineage>
</organism>
<feature type="domain" description="Prohead serine protease" evidence="4">
    <location>
        <begin position="62"/>
        <end position="158"/>
    </location>
</feature>
<keyword evidence="1" id="KW-1188">Viral release from host cell</keyword>
<evidence type="ECO:0000256" key="3">
    <source>
        <dbReference type="ARBA" id="ARBA00022801"/>
    </source>
</evidence>
<evidence type="ECO:0000256" key="1">
    <source>
        <dbReference type="ARBA" id="ARBA00022612"/>
    </source>
</evidence>
<proteinExistence type="predicted"/>
<dbReference type="Pfam" id="PF04586">
    <property type="entry name" value="Peptidase_S78"/>
    <property type="match status" value="1"/>
</dbReference>
<protein>
    <recommendedName>
        <fullName evidence="4">Prohead serine protease domain-containing protein</fullName>
    </recommendedName>
</protein>
<dbReference type="InterPro" id="IPR054613">
    <property type="entry name" value="Peptidase_S78_dom"/>
</dbReference>